<organism evidence="2 3">
    <name type="scientific">Elsinoe ampelina</name>
    <dbReference type="NCBI Taxonomy" id="302913"/>
    <lineage>
        <taxon>Eukaryota</taxon>
        <taxon>Fungi</taxon>
        <taxon>Dikarya</taxon>
        <taxon>Ascomycota</taxon>
        <taxon>Pezizomycotina</taxon>
        <taxon>Dothideomycetes</taxon>
        <taxon>Dothideomycetidae</taxon>
        <taxon>Myriangiales</taxon>
        <taxon>Elsinoaceae</taxon>
        <taxon>Elsinoe</taxon>
    </lineage>
</organism>
<keyword evidence="3" id="KW-1185">Reference proteome</keyword>
<evidence type="ECO:0000313" key="3">
    <source>
        <dbReference type="Proteomes" id="UP000799538"/>
    </source>
</evidence>
<protein>
    <submittedName>
        <fullName evidence="2">Uncharacterized protein</fullName>
    </submittedName>
</protein>
<reference evidence="3" key="1">
    <citation type="journal article" date="2020" name="Stud. Mycol.">
        <title>101 Dothideomycetes genomes: A test case for predicting lifestyles and emergence of pathogens.</title>
        <authorList>
            <person name="Haridas S."/>
            <person name="Albert R."/>
            <person name="Binder M."/>
            <person name="Bloem J."/>
            <person name="LaButti K."/>
            <person name="Salamov A."/>
            <person name="Andreopoulos B."/>
            <person name="Baker S."/>
            <person name="Barry K."/>
            <person name="Bills G."/>
            <person name="Bluhm B."/>
            <person name="Cannon C."/>
            <person name="Castanera R."/>
            <person name="Culley D."/>
            <person name="Daum C."/>
            <person name="Ezra D."/>
            <person name="Gonzalez J."/>
            <person name="Henrissat B."/>
            <person name="Kuo A."/>
            <person name="Liang C."/>
            <person name="Lipzen A."/>
            <person name="Lutzoni F."/>
            <person name="Magnuson J."/>
            <person name="Mondo S."/>
            <person name="Nolan M."/>
            <person name="Ohm R."/>
            <person name="Pangilinan J."/>
            <person name="Park H.-J."/>
            <person name="Ramirez L."/>
            <person name="Alfaro M."/>
            <person name="Sun H."/>
            <person name="Tritt A."/>
            <person name="Yoshinaga Y."/>
            <person name="Zwiers L.-H."/>
            <person name="Turgeon B."/>
            <person name="Goodwin S."/>
            <person name="Spatafora J."/>
            <person name="Crous P."/>
            <person name="Grigoriev I."/>
        </authorList>
    </citation>
    <scope>NUCLEOTIDE SEQUENCE [LARGE SCALE GENOMIC DNA]</scope>
    <source>
        <strain evidence="3">CECT 20119</strain>
    </source>
</reference>
<sequence>MSVTSSPRKEGPCTAIPLHQESRPIFVTDYYSPSGLQVEPCGCARPCADNVIEVNVQQASADHVQAVMAKQAMQGLSYNPNERADIEHGLIQKHYQKDHRVCYHFCGPDVGSQARTNRMYHQKSLSRSALVSSRESHIAYISWVSDIARRACRSVAAPPRSWLEFGDTVLDSVVPETVQRVLLGPDDRPGFRAGSSRCTRDGSGRDSESASSFRDRRFRDPQTLLYRFQAANDNMFDGFRQRSTVKQYPAIEEDMDVRGGASAAARTLLHANAWIIQDYTRHSAKLCDLLDTRMLGSVGVVVKDKGRA</sequence>
<name>A0A6A6FXK9_9PEZI</name>
<feature type="region of interest" description="Disordered" evidence="1">
    <location>
        <begin position="185"/>
        <end position="214"/>
    </location>
</feature>
<gene>
    <name evidence="2" type="ORF">BDZ85DRAFT_299711</name>
</gene>
<feature type="compositionally biased region" description="Basic and acidic residues" evidence="1">
    <location>
        <begin position="198"/>
        <end position="214"/>
    </location>
</feature>
<dbReference type="Proteomes" id="UP000799538">
    <property type="component" value="Unassembled WGS sequence"/>
</dbReference>
<dbReference type="AlphaFoldDB" id="A0A6A6FXK9"/>
<dbReference type="OrthoDB" id="10429393at2759"/>
<proteinExistence type="predicted"/>
<evidence type="ECO:0000256" key="1">
    <source>
        <dbReference type="SAM" id="MobiDB-lite"/>
    </source>
</evidence>
<dbReference type="EMBL" id="ML992563">
    <property type="protein sequence ID" value="KAF2218225.1"/>
    <property type="molecule type" value="Genomic_DNA"/>
</dbReference>
<evidence type="ECO:0000313" key="2">
    <source>
        <dbReference type="EMBL" id="KAF2218225.1"/>
    </source>
</evidence>
<accession>A0A6A6FXK9</accession>